<dbReference type="Gene3D" id="3.40.960.10">
    <property type="entry name" value="VSR Endonuclease"/>
    <property type="match status" value="1"/>
</dbReference>
<dbReference type="GO" id="GO:0004519">
    <property type="term" value="F:endonuclease activity"/>
    <property type="evidence" value="ECO:0007669"/>
    <property type="project" value="UniProtKB-KW"/>
</dbReference>
<dbReference type="NCBIfam" id="TIGR00632">
    <property type="entry name" value="vsr"/>
    <property type="match status" value="1"/>
</dbReference>
<proteinExistence type="inferred from homology"/>
<dbReference type="Pfam" id="PF03852">
    <property type="entry name" value="Vsr"/>
    <property type="match status" value="1"/>
</dbReference>
<keyword evidence="3 6" id="KW-0227">DNA damage</keyword>
<evidence type="ECO:0000256" key="6">
    <source>
        <dbReference type="PIRNR" id="PIRNR018267"/>
    </source>
</evidence>
<dbReference type="GO" id="GO:0016787">
    <property type="term" value="F:hydrolase activity"/>
    <property type="evidence" value="ECO:0007669"/>
    <property type="project" value="UniProtKB-KW"/>
</dbReference>
<evidence type="ECO:0000256" key="1">
    <source>
        <dbReference type="ARBA" id="ARBA00022722"/>
    </source>
</evidence>
<keyword evidence="5 6" id="KW-0234">DNA repair</keyword>
<sequence>MSDKISKEKRSWNMSLIHSKDTKPELVVRRILFEAGFRYRLHRKDLPGRPDIVLSRYRKVVFINGCFWHRHDNCKDASRPKTNSLYWENKIKATKERDRKHLLELISLGWDVVIIWECELESSHSNLKDFVITRIFNS</sequence>
<dbReference type="EC" id="3.1.-.-" evidence="6"/>
<dbReference type="PIRSF" id="PIRSF018267">
    <property type="entry name" value="VSR_endonuc"/>
    <property type="match status" value="1"/>
</dbReference>
<comment type="similarity">
    <text evidence="6">Belongs to the vsr family.</text>
</comment>
<dbReference type="InterPro" id="IPR004603">
    <property type="entry name" value="DNA_mismatch_endonuc_vsr"/>
</dbReference>
<reference evidence="7" key="1">
    <citation type="submission" date="2018-07" db="EMBL/GenBank/DDBJ databases">
        <authorList>
            <consortium name="Genoscope - CEA"/>
            <person name="William W."/>
        </authorList>
    </citation>
    <scope>NUCLEOTIDE SEQUENCE</scope>
    <source>
        <strain evidence="7">IK1</strain>
    </source>
</reference>
<dbReference type="AlphaFoldDB" id="A0A652ZVW4"/>
<organism evidence="7">
    <name type="scientific">uncultured Spirochaetota bacterium</name>
    <dbReference type="NCBI Taxonomy" id="460511"/>
    <lineage>
        <taxon>Bacteria</taxon>
        <taxon>Pseudomonadati</taxon>
        <taxon>Spirochaetota</taxon>
        <taxon>environmental samples</taxon>
    </lineage>
</organism>
<dbReference type="SUPFAM" id="SSF52980">
    <property type="entry name" value="Restriction endonuclease-like"/>
    <property type="match status" value="1"/>
</dbReference>
<evidence type="ECO:0000256" key="5">
    <source>
        <dbReference type="ARBA" id="ARBA00023204"/>
    </source>
</evidence>
<gene>
    <name evidence="7" type="primary">vsr</name>
    <name evidence="7" type="ORF">TRIP_E230113</name>
</gene>
<protein>
    <recommendedName>
        <fullName evidence="6">Very short patch repair endonuclease</fullName>
        <ecNumber evidence="6">3.1.-.-</ecNumber>
    </recommendedName>
</protein>
<name>A0A652ZVW4_9SPIR</name>
<comment type="function">
    <text evidence="6">May nick specific sequences that contain T:G mispairs resulting from m5C-deamination.</text>
</comment>
<keyword evidence="2 6" id="KW-0255">Endonuclease</keyword>
<dbReference type="InterPro" id="IPR011335">
    <property type="entry name" value="Restrct_endonuc-II-like"/>
</dbReference>
<evidence type="ECO:0000256" key="2">
    <source>
        <dbReference type="ARBA" id="ARBA00022759"/>
    </source>
</evidence>
<keyword evidence="4 6" id="KW-0378">Hydrolase</keyword>
<evidence type="ECO:0000313" key="7">
    <source>
        <dbReference type="EMBL" id="VBB39930.1"/>
    </source>
</evidence>
<dbReference type="GO" id="GO:0006298">
    <property type="term" value="P:mismatch repair"/>
    <property type="evidence" value="ECO:0007669"/>
    <property type="project" value="UniProtKB-UniRule"/>
</dbReference>
<dbReference type="CDD" id="cd00221">
    <property type="entry name" value="Vsr"/>
    <property type="match status" value="1"/>
</dbReference>
<dbReference type="EMBL" id="UPXP01000016">
    <property type="protein sequence ID" value="VBB39930.1"/>
    <property type="molecule type" value="Genomic_DNA"/>
</dbReference>
<evidence type="ECO:0000256" key="3">
    <source>
        <dbReference type="ARBA" id="ARBA00022763"/>
    </source>
</evidence>
<keyword evidence="1 6" id="KW-0540">Nuclease</keyword>
<evidence type="ECO:0000256" key="4">
    <source>
        <dbReference type="ARBA" id="ARBA00022801"/>
    </source>
</evidence>
<accession>A0A652ZVW4</accession>